<evidence type="ECO:0000313" key="14">
    <source>
        <dbReference type="Proteomes" id="UP000267029"/>
    </source>
</evidence>
<feature type="domain" description="Pyrroline-5-carboxylate reductase dimerisation" evidence="12">
    <location>
        <begin position="502"/>
        <end position="619"/>
    </location>
</feature>
<organism evidence="13 14">
    <name type="scientific">Mesocestoides corti</name>
    <name type="common">Flatworm</name>
    <dbReference type="NCBI Taxonomy" id="53468"/>
    <lineage>
        <taxon>Eukaryota</taxon>
        <taxon>Metazoa</taxon>
        <taxon>Spiralia</taxon>
        <taxon>Lophotrochozoa</taxon>
        <taxon>Platyhelminthes</taxon>
        <taxon>Cestoda</taxon>
        <taxon>Eucestoda</taxon>
        <taxon>Cyclophyllidea</taxon>
        <taxon>Mesocestoididae</taxon>
        <taxon>Mesocestoides</taxon>
    </lineage>
</organism>
<name>A0A0R3UHB7_MESCO</name>
<dbReference type="AlphaFoldDB" id="A0A0R3UHB7"/>
<protein>
    <recommendedName>
        <fullName evidence="8">Pyrroline-5-carboxylate reductase 3</fullName>
        <ecNumber evidence="3">1.5.1.2</ecNumber>
    </recommendedName>
    <alternativeName>
        <fullName evidence="9">Pyrroline-5-carboxylate reductase-like protein</fullName>
    </alternativeName>
</protein>
<proteinExistence type="inferred from homology"/>
<dbReference type="InterPro" id="IPR036291">
    <property type="entry name" value="NAD(P)-bd_dom_sf"/>
</dbReference>
<evidence type="ECO:0000256" key="2">
    <source>
        <dbReference type="ARBA" id="ARBA00005525"/>
    </source>
</evidence>
<reference evidence="13 14" key="1">
    <citation type="submission" date="2018-10" db="EMBL/GenBank/DDBJ databases">
        <authorList>
            <consortium name="Pathogen Informatics"/>
        </authorList>
    </citation>
    <scope>NUCLEOTIDE SEQUENCE [LARGE SCALE GENOMIC DNA]</scope>
</reference>
<dbReference type="SUPFAM" id="SSF51735">
    <property type="entry name" value="NAD(P)-binding Rossmann-fold domains"/>
    <property type="match status" value="2"/>
</dbReference>
<evidence type="ECO:0000256" key="8">
    <source>
        <dbReference type="ARBA" id="ARBA00039786"/>
    </source>
</evidence>
<dbReference type="SUPFAM" id="SSF48179">
    <property type="entry name" value="6-phosphogluconate dehydrogenase C-terminal domain-like"/>
    <property type="match status" value="2"/>
</dbReference>
<evidence type="ECO:0000256" key="10">
    <source>
        <dbReference type="ARBA" id="ARBA00049975"/>
    </source>
</evidence>
<keyword evidence="14" id="KW-1185">Reference proteome</keyword>
<feature type="domain" description="Pyrroline-5-carboxylate reductase catalytic N-terminal" evidence="11">
    <location>
        <begin position="338"/>
        <end position="438"/>
    </location>
</feature>
<dbReference type="Proteomes" id="UP000267029">
    <property type="component" value="Unassembled WGS sequence"/>
</dbReference>
<dbReference type="InterPro" id="IPR008927">
    <property type="entry name" value="6-PGluconate_DH-like_C_sf"/>
</dbReference>
<evidence type="ECO:0000259" key="12">
    <source>
        <dbReference type="Pfam" id="PF14748"/>
    </source>
</evidence>
<accession>A0A0R3UHB7</accession>
<comment type="subunit">
    <text evidence="7">Homodecamer; composed of 5 homodimers.</text>
</comment>
<keyword evidence="6" id="KW-0560">Oxidoreductase</keyword>
<dbReference type="UniPathway" id="UPA00098">
    <property type="reaction ID" value="UER00361"/>
</dbReference>
<dbReference type="Gene3D" id="1.10.3730.10">
    <property type="entry name" value="ProC C-terminal domain-like"/>
    <property type="match status" value="2"/>
</dbReference>
<dbReference type="FunFam" id="1.10.3730.10:FF:000001">
    <property type="entry name" value="Pyrroline-5-carboxylate reductase"/>
    <property type="match status" value="2"/>
</dbReference>
<comment type="pathway">
    <text evidence="1">Amino-acid biosynthesis; L-proline biosynthesis; L-proline from L-glutamate 5-semialdehyde: step 1/1.</text>
</comment>
<evidence type="ECO:0000256" key="6">
    <source>
        <dbReference type="ARBA" id="ARBA00023002"/>
    </source>
</evidence>
<dbReference type="HAMAP" id="MF_01925">
    <property type="entry name" value="P5C_reductase"/>
    <property type="match status" value="2"/>
</dbReference>
<feature type="domain" description="Pyrroline-5-carboxylate reductase catalytic N-terminal" evidence="11">
    <location>
        <begin position="18"/>
        <end position="107"/>
    </location>
</feature>
<evidence type="ECO:0000259" key="11">
    <source>
        <dbReference type="Pfam" id="PF03807"/>
    </source>
</evidence>
<keyword evidence="5" id="KW-0521">NADP</keyword>
<dbReference type="NCBIfam" id="TIGR00112">
    <property type="entry name" value="proC"/>
    <property type="match status" value="2"/>
</dbReference>
<dbReference type="Pfam" id="PF14748">
    <property type="entry name" value="P5CR_dimer"/>
    <property type="match status" value="2"/>
</dbReference>
<evidence type="ECO:0000256" key="4">
    <source>
        <dbReference type="ARBA" id="ARBA00022650"/>
    </source>
</evidence>
<dbReference type="OrthoDB" id="10263291at2759"/>
<evidence type="ECO:0000313" key="13">
    <source>
        <dbReference type="EMBL" id="VDD80708.1"/>
    </source>
</evidence>
<gene>
    <name evidence="13" type="ORF">MCOS_LOCUS6711</name>
</gene>
<evidence type="ECO:0000256" key="3">
    <source>
        <dbReference type="ARBA" id="ARBA00012855"/>
    </source>
</evidence>
<evidence type="ECO:0000256" key="7">
    <source>
        <dbReference type="ARBA" id="ARBA00038523"/>
    </source>
</evidence>
<dbReference type="EC" id="1.5.1.2" evidence="3"/>
<evidence type="ECO:0000256" key="1">
    <source>
        <dbReference type="ARBA" id="ARBA00005205"/>
    </source>
</evidence>
<evidence type="ECO:0000256" key="9">
    <source>
        <dbReference type="ARBA" id="ARBA00042532"/>
    </source>
</evidence>
<feature type="domain" description="Pyrroline-5-carboxylate reductase dimerisation" evidence="12">
    <location>
        <begin position="173"/>
        <end position="275"/>
    </location>
</feature>
<dbReference type="Gene3D" id="3.40.50.720">
    <property type="entry name" value="NAD(P)-binding Rossmann-like Domain"/>
    <property type="match status" value="2"/>
</dbReference>
<keyword evidence="4" id="KW-0641">Proline biosynthesis</keyword>
<dbReference type="InterPro" id="IPR028939">
    <property type="entry name" value="P5C_Rdtase_cat_N"/>
</dbReference>
<comment type="similarity">
    <text evidence="2">Belongs to the pyrroline-5-carboxylate reductase family.</text>
</comment>
<dbReference type="STRING" id="53468.A0A0R3UHB7"/>
<dbReference type="PANTHER" id="PTHR11645">
    <property type="entry name" value="PYRROLINE-5-CARBOXYLATE REDUCTASE"/>
    <property type="match status" value="1"/>
</dbReference>
<dbReference type="InterPro" id="IPR029036">
    <property type="entry name" value="P5CR_dimer"/>
</dbReference>
<dbReference type="PANTHER" id="PTHR11645:SF0">
    <property type="entry name" value="PYRROLINE-5-CARBOXYLATE REDUCTASE 3"/>
    <property type="match status" value="1"/>
</dbReference>
<sequence length="625" mass="66660">MPLGDIDENRTVDGVRHLGFLGSGKMSQAIVKGLLTSGLIKGTQVTMTDKVIPGQVTFGVEYLTENPPMAAKSDVIFVCVKPNLVQSVLRECFHDIGNKLVISIAAGVTIEDLEEVLPQGTRVIRVMPNMPCLVQEGAGILTRGHCATDADVQVTKSLLSVIIPVLEEIPQYQFNAATALSGCGPAYICMVIESLADGAVRLGLTRDMAHRLAVQTVLGTAKLVRDSGVHPAKLRDEVCSPGGSTIAGTFALEKNGIRAAFSACVEAAKVRNDELAPSKHPLWVAQLHRPFLQIHDCGKYFHKWGNEFGLTAPSSLKTHHGAMEDIKLKQAIVGDRHFGFLGAGKMSQAIIKGLLTSGLLKGSQVTMTDIVTPAQPQFYKHIENLHKEFGVEYLLENPPMAKKSDVIFVCVKPNLVDTVLRECKDVIKDKLVISIAAGVTIGDLEAALPSGTHVIRVMPNTPCLVQQGAGIFSRGTNATEADVTLLRAVTSVIFPVMEEISEAQFNAATALSGSGPAYASCGSLYFTHTCEGILMVIEGMADGGVRLGLTRDMAQRLAIQTVLGTAVLARQCAVHPAQLREEVCSPGGSTIAGTHVLEKAAVRAAFSDCIEAAKIRNDQLAPPKK</sequence>
<dbReference type="EMBL" id="UXSR01005285">
    <property type="protein sequence ID" value="VDD80708.1"/>
    <property type="molecule type" value="Genomic_DNA"/>
</dbReference>
<evidence type="ECO:0000256" key="5">
    <source>
        <dbReference type="ARBA" id="ARBA00022857"/>
    </source>
</evidence>
<comment type="function">
    <text evidence="10">Oxidoreductase that catalyzes the last step in proline biosynthesis, which corresponds to the reduction of pyrroline-5-carboxylate (P5C) to L-proline using NAD(P)H. Proline is synthesized from either glutamate or ornithine; both are converted to P5C, and then to proline via pyrroline-5-carboxylate reductases (PYCRs). PYCR3 is exclusively linked to the biosynthesis of proline from ornithine.</text>
</comment>
<dbReference type="InterPro" id="IPR000304">
    <property type="entry name" value="Pyrroline-COOH_reductase"/>
</dbReference>
<dbReference type="Pfam" id="PF03807">
    <property type="entry name" value="F420_oxidored"/>
    <property type="match status" value="2"/>
</dbReference>
<dbReference type="GO" id="GO:0055129">
    <property type="term" value="P:L-proline biosynthetic process"/>
    <property type="evidence" value="ECO:0007669"/>
    <property type="project" value="UniProtKB-UniPathway"/>
</dbReference>
<dbReference type="GO" id="GO:0004735">
    <property type="term" value="F:pyrroline-5-carboxylate reductase activity"/>
    <property type="evidence" value="ECO:0007669"/>
    <property type="project" value="UniProtKB-EC"/>
</dbReference>
<keyword evidence="4" id="KW-0028">Amino-acid biosynthesis</keyword>